<dbReference type="EMBL" id="PQXL01000411">
    <property type="protein sequence ID" value="THV46156.1"/>
    <property type="molecule type" value="Genomic_DNA"/>
</dbReference>
<evidence type="ECO:0000313" key="2">
    <source>
        <dbReference type="EMBL" id="THV46156.1"/>
    </source>
</evidence>
<protein>
    <submittedName>
        <fullName evidence="2">Uncharacterized protein</fullName>
    </submittedName>
</protein>
<feature type="compositionally biased region" description="Low complexity" evidence="1">
    <location>
        <begin position="646"/>
        <end position="657"/>
    </location>
</feature>
<feature type="region of interest" description="Disordered" evidence="1">
    <location>
        <begin position="485"/>
        <end position="527"/>
    </location>
</feature>
<feature type="compositionally biased region" description="Low complexity" evidence="1">
    <location>
        <begin position="709"/>
        <end position="764"/>
    </location>
</feature>
<dbReference type="AlphaFoldDB" id="A0A4V4HTM5"/>
<name>A0A4V4HTM5_9HELO</name>
<feature type="compositionally biased region" description="Polar residues" evidence="1">
    <location>
        <begin position="485"/>
        <end position="505"/>
    </location>
</feature>
<evidence type="ECO:0000313" key="3">
    <source>
        <dbReference type="Proteomes" id="UP000308671"/>
    </source>
</evidence>
<proteinExistence type="predicted"/>
<dbReference type="Proteomes" id="UP000308671">
    <property type="component" value="Unassembled WGS sequence"/>
</dbReference>
<accession>A0A4V4HTM5</accession>
<sequence length="791" mass="85026">MVTLTMAYSPYLMCEPMYLGEERFQRWPSPAKDAGPQYLTFCFAISKYRDNQPPFTLNFPSHVDLDNQKSQRMRNRMPDVNLADMSGDNFMDDIPWPDYHDIEIPPISEDQLESIGYNTRLLESELLGPIKGPTISDEDFIFTKLDLYQKRTKEEPFEDIPYVFHEHKFFKGREQSFDSSMRAGEGPQIPEWTHQGFDINDEEEMAASDRQQIQKALRSYDATYRANYFNPDLVPEKRLGSSKKSGAMTNWYRKGPIGRGRKPPPKPRQDVAERISRDHLWLLQQDELARAKDNEDIEMSGMSLSGGGNAVGAEVIGGMSATIDAPGPSGFNTGFGQMSTVNGAPDPWGYKSSSVGANSAPAPEYNFTASTASTAAGPSGYNFGAASIVVPTNTSTTVANNTPISPVYNSGAVSSAASMNAPVVSINDAPQPSVHNFGPNARNVENTAPGPSGYYSGTIGSNSLSSMAVPSGYTSIPCINNTINTAASPSGHNNLSTSTPRDTINTRGDGGTSTLSDSSRPIPDYNQGYAKSLAEPVRHNYANSFPTHAASIPPNMNLHNTIEVQPQGITHQPNLSTAAAPAPISEELLQTPSASQEPDMENLIPINKRMAARDDKDEDWQPGQKPKPKATRKTAISKAAAANPITPKTTTRKTPTPRTRKPKTAIPSVAGPIATSPTVGTPNLVKPAAVPKTRKSRAATPKTVGPKSAALKTTAPRTATTRASAPKTAASRTATSKVSATRASSKANTPKPSSTTSTPSLKAPVTRKSSLKKSISGGSADGTWEPDEEDS</sequence>
<feature type="region of interest" description="Disordered" evidence="1">
    <location>
        <begin position="611"/>
        <end position="791"/>
    </location>
</feature>
<comment type="caution">
    <text evidence="2">The sequence shown here is derived from an EMBL/GenBank/DDBJ whole genome shotgun (WGS) entry which is preliminary data.</text>
</comment>
<evidence type="ECO:0000256" key="1">
    <source>
        <dbReference type="SAM" id="MobiDB-lite"/>
    </source>
</evidence>
<feature type="region of interest" description="Disordered" evidence="1">
    <location>
        <begin position="237"/>
        <end position="269"/>
    </location>
</feature>
<gene>
    <name evidence="2" type="ORF">BGAL_0411g00040</name>
</gene>
<keyword evidence="3" id="KW-1185">Reference proteome</keyword>
<reference evidence="2 3" key="1">
    <citation type="submission" date="2017-12" db="EMBL/GenBank/DDBJ databases">
        <title>Comparative genomics of Botrytis spp.</title>
        <authorList>
            <person name="Valero-Jimenez C.A."/>
            <person name="Tapia P."/>
            <person name="Veloso J."/>
            <person name="Silva-Moreno E."/>
            <person name="Staats M."/>
            <person name="Valdes J.H."/>
            <person name="Van Kan J.A.L."/>
        </authorList>
    </citation>
    <scope>NUCLEOTIDE SEQUENCE [LARGE SCALE GENOMIC DNA]</scope>
    <source>
        <strain evidence="2 3">MUCL435</strain>
    </source>
</reference>
<dbReference type="OrthoDB" id="3549644at2759"/>
<organism evidence="2 3">
    <name type="scientific">Botrytis galanthina</name>
    <dbReference type="NCBI Taxonomy" id="278940"/>
    <lineage>
        <taxon>Eukaryota</taxon>
        <taxon>Fungi</taxon>
        <taxon>Dikarya</taxon>
        <taxon>Ascomycota</taxon>
        <taxon>Pezizomycotina</taxon>
        <taxon>Leotiomycetes</taxon>
        <taxon>Helotiales</taxon>
        <taxon>Sclerotiniaceae</taxon>
        <taxon>Botrytis</taxon>
    </lineage>
</organism>